<dbReference type="Gene3D" id="1.10.10.10">
    <property type="entry name" value="Winged helix-like DNA-binding domain superfamily/Winged helix DNA-binding domain"/>
    <property type="match status" value="1"/>
</dbReference>
<evidence type="ECO:0000313" key="3">
    <source>
        <dbReference type="EMBL" id="QDH81136.1"/>
    </source>
</evidence>
<dbReference type="PROSITE" id="PS50043">
    <property type="entry name" value="HTH_LUXR_2"/>
    <property type="match status" value="1"/>
</dbReference>
<dbReference type="GO" id="GO:0003677">
    <property type="term" value="F:DNA binding"/>
    <property type="evidence" value="ECO:0007669"/>
    <property type="project" value="InterPro"/>
</dbReference>
<dbReference type="EMBL" id="CP041253">
    <property type="protein sequence ID" value="QDH81136.1"/>
    <property type="molecule type" value="Genomic_DNA"/>
</dbReference>
<name>A0A514CMU3_9BACT</name>
<dbReference type="SUPFAM" id="SSF46894">
    <property type="entry name" value="C-terminal effector domain of the bipartite response regulators"/>
    <property type="match status" value="1"/>
</dbReference>
<dbReference type="Proteomes" id="UP000316614">
    <property type="component" value="Chromosome"/>
</dbReference>
<dbReference type="InterPro" id="IPR000792">
    <property type="entry name" value="Tscrpt_reg_LuxR_C"/>
</dbReference>
<keyword evidence="1" id="KW-1133">Transmembrane helix</keyword>
<reference evidence="3 4" key="1">
    <citation type="submission" date="2019-06" db="EMBL/GenBank/DDBJ databases">
        <title>Echinicola alkalisoli sp. nov. isolated from saline soil.</title>
        <authorList>
            <person name="Sun J.-Q."/>
            <person name="Xu L."/>
        </authorList>
    </citation>
    <scope>NUCLEOTIDE SEQUENCE [LARGE SCALE GENOMIC DNA]</scope>
    <source>
        <strain evidence="3 4">LN3S3</strain>
    </source>
</reference>
<dbReference type="SMART" id="SM00421">
    <property type="entry name" value="HTH_LUXR"/>
    <property type="match status" value="1"/>
</dbReference>
<dbReference type="OrthoDB" id="908626at2"/>
<proteinExistence type="predicted"/>
<evidence type="ECO:0000259" key="2">
    <source>
        <dbReference type="PROSITE" id="PS50043"/>
    </source>
</evidence>
<dbReference type="Gene3D" id="1.25.40.10">
    <property type="entry name" value="Tetratricopeptide repeat domain"/>
    <property type="match status" value="2"/>
</dbReference>
<dbReference type="GO" id="GO:0006355">
    <property type="term" value="P:regulation of DNA-templated transcription"/>
    <property type="evidence" value="ECO:0007669"/>
    <property type="project" value="InterPro"/>
</dbReference>
<protein>
    <recommendedName>
        <fullName evidence="2">HTH luxR-type domain-containing protein</fullName>
    </recommendedName>
</protein>
<dbReference type="AlphaFoldDB" id="A0A514CMU3"/>
<keyword evidence="4" id="KW-1185">Reference proteome</keyword>
<dbReference type="RefSeq" id="WP_141616351.1">
    <property type="nucleotide sequence ID" value="NZ_CP041253.1"/>
</dbReference>
<feature type="domain" description="HTH luxR-type" evidence="2">
    <location>
        <begin position="408"/>
        <end position="472"/>
    </location>
</feature>
<dbReference type="Pfam" id="PF00196">
    <property type="entry name" value="GerE"/>
    <property type="match status" value="1"/>
</dbReference>
<keyword evidence="1" id="KW-0812">Transmembrane</keyword>
<dbReference type="KEGG" id="echi:FKX85_19710"/>
<accession>A0A514CMU3</accession>
<sequence length="472" mass="54813">MLALLRLKLVFGVCFGLFFEVSGVTKHDDYVKVRGDFKDLKKDGKYEEAINHLLNYIEEGDGTGNEIAARIDLGNVLWVIGKFEKSLEFLGSARTLLHNRDDFLLKGRLHQEFAQCFSQLGLHELALEHNKKAMDFLVLEGKGKVPQGRMQYLINTRARFYFQINEYERAMESLRKGLEYGQGPIGLSYMLNYFLNHRANQDSADHYFKKMMVHEHNQNNSKNEDFWINLHAGRYYLRKDEWNKANSYLGNAIQIAEEIQRLPCLISGYQAMIELYREEGNKAGELELLNKLVVAKDSMQTFKRDGLKLSVATVVRLNEEIKSNWENKFVLFITISGLALCGMLVFYLKKRKVNLVLTEKVIDLTDEKNNLLISGENGLEEVVQLAKNNEAGFLAKFEEVYPDWMNRIMGLHPDLTRKELELSAMLYLNFSTKEIASFTFVQHKTVQMRKYRLRKKLHLDSKSDLYLWAKTL</sequence>
<dbReference type="InterPro" id="IPR011990">
    <property type="entry name" value="TPR-like_helical_dom_sf"/>
</dbReference>
<gene>
    <name evidence="3" type="ORF">FKX85_19710</name>
</gene>
<dbReference type="InterPro" id="IPR016032">
    <property type="entry name" value="Sig_transdc_resp-reg_C-effctor"/>
</dbReference>
<dbReference type="SUPFAM" id="SSF48452">
    <property type="entry name" value="TPR-like"/>
    <property type="match status" value="2"/>
</dbReference>
<evidence type="ECO:0000313" key="4">
    <source>
        <dbReference type="Proteomes" id="UP000316614"/>
    </source>
</evidence>
<feature type="transmembrane region" description="Helical" evidence="1">
    <location>
        <begin position="329"/>
        <end position="348"/>
    </location>
</feature>
<evidence type="ECO:0000256" key="1">
    <source>
        <dbReference type="SAM" id="Phobius"/>
    </source>
</evidence>
<organism evidence="3 4">
    <name type="scientific">Echinicola soli</name>
    <dbReference type="NCBI Taxonomy" id="2591634"/>
    <lineage>
        <taxon>Bacteria</taxon>
        <taxon>Pseudomonadati</taxon>
        <taxon>Bacteroidota</taxon>
        <taxon>Cytophagia</taxon>
        <taxon>Cytophagales</taxon>
        <taxon>Cyclobacteriaceae</taxon>
        <taxon>Echinicola</taxon>
    </lineage>
</organism>
<keyword evidence="1" id="KW-0472">Membrane</keyword>
<dbReference type="InterPro" id="IPR036388">
    <property type="entry name" value="WH-like_DNA-bd_sf"/>
</dbReference>